<keyword evidence="2" id="KW-1185">Reference proteome</keyword>
<accession>A0A151TTV2</accession>
<dbReference type="AlphaFoldDB" id="A0A151TTV2"/>
<dbReference type="Gramene" id="C.cajan_09439.t">
    <property type="protein sequence ID" value="C.cajan_09439.t.cds1"/>
    <property type="gene ID" value="C.cajan_09439"/>
</dbReference>
<proteinExistence type="predicted"/>
<sequence>MEVSLQVFLSFYQLKASALPYGTLSLNGVRRGVCLLLIPNRIKTIGKSFSGLLLSMSTLWRMGGYTLAGCRGFPSTGAMTHLGFMGWTRRS</sequence>
<evidence type="ECO:0000313" key="1">
    <source>
        <dbReference type="EMBL" id="KYP70487.1"/>
    </source>
</evidence>
<organism evidence="1 2">
    <name type="scientific">Cajanus cajan</name>
    <name type="common">Pigeon pea</name>
    <name type="synonym">Cajanus indicus</name>
    <dbReference type="NCBI Taxonomy" id="3821"/>
    <lineage>
        <taxon>Eukaryota</taxon>
        <taxon>Viridiplantae</taxon>
        <taxon>Streptophyta</taxon>
        <taxon>Embryophyta</taxon>
        <taxon>Tracheophyta</taxon>
        <taxon>Spermatophyta</taxon>
        <taxon>Magnoliopsida</taxon>
        <taxon>eudicotyledons</taxon>
        <taxon>Gunneridae</taxon>
        <taxon>Pentapetalae</taxon>
        <taxon>rosids</taxon>
        <taxon>fabids</taxon>
        <taxon>Fabales</taxon>
        <taxon>Fabaceae</taxon>
        <taxon>Papilionoideae</taxon>
        <taxon>50 kb inversion clade</taxon>
        <taxon>NPAAA clade</taxon>
        <taxon>indigoferoid/millettioid clade</taxon>
        <taxon>Phaseoleae</taxon>
        <taxon>Cajanus</taxon>
    </lineage>
</organism>
<evidence type="ECO:0000313" key="2">
    <source>
        <dbReference type="Proteomes" id="UP000075243"/>
    </source>
</evidence>
<reference evidence="1 2" key="1">
    <citation type="journal article" date="2012" name="Nat. Biotechnol.">
        <title>Draft genome sequence of pigeonpea (Cajanus cajan), an orphan legume crop of resource-poor farmers.</title>
        <authorList>
            <person name="Varshney R.K."/>
            <person name="Chen W."/>
            <person name="Li Y."/>
            <person name="Bharti A.K."/>
            <person name="Saxena R.K."/>
            <person name="Schlueter J.A."/>
            <person name="Donoghue M.T."/>
            <person name="Azam S."/>
            <person name="Fan G."/>
            <person name="Whaley A.M."/>
            <person name="Farmer A.D."/>
            <person name="Sheridan J."/>
            <person name="Iwata A."/>
            <person name="Tuteja R."/>
            <person name="Penmetsa R.V."/>
            <person name="Wu W."/>
            <person name="Upadhyaya H.D."/>
            <person name="Yang S.P."/>
            <person name="Shah T."/>
            <person name="Saxena K.B."/>
            <person name="Michael T."/>
            <person name="McCombie W.R."/>
            <person name="Yang B."/>
            <person name="Zhang G."/>
            <person name="Yang H."/>
            <person name="Wang J."/>
            <person name="Spillane C."/>
            <person name="Cook D.R."/>
            <person name="May G.D."/>
            <person name="Xu X."/>
            <person name="Jackson S.A."/>
        </authorList>
    </citation>
    <scope>NUCLEOTIDE SEQUENCE [LARGE SCALE GENOMIC DNA]</scope>
    <source>
        <strain evidence="2">cv. Asha</strain>
    </source>
</reference>
<dbReference type="Proteomes" id="UP000075243">
    <property type="component" value="Chromosome 3"/>
</dbReference>
<protein>
    <submittedName>
        <fullName evidence="1">Uncharacterized protein</fullName>
    </submittedName>
</protein>
<gene>
    <name evidence="1" type="ORF">KK1_009707</name>
</gene>
<dbReference type="EMBL" id="CM003605">
    <property type="protein sequence ID" value="KYP70487.1"/>
    <property type="molecule type" value="Genomic_DNA"/>
</dbReference>
<name>A0A151TTV2_CAJCA</name>